<evidence type="ECO:0000313" key="4">
    <source>
        <dbReference type="EMBL" id="BBB91948.1"/>
    </source>
</evidence>
<dbReference type="Gene3D" id="3.40.50.360">
    <property type="match status" value="1"/>
</dbReference>
<dbReference type="InterPro" id="IPR005025">
    <property type="entry name" value="FMN_Rdtase-like_dom"/>
</dbReference>
<dbReference type="AlphaFoldDB" id="A0A348ALK0"/>
<dbReference type="InterPro" id="IPR029039">
    <property type="entry name" value="Flavoprotein-like_sf"/>
</dbReference>
<keyword evidence="2" id="KW-0288">FMN</keyword>
<feature type="domain" description="NADPH-dependent FMN reductase-like" evidence="3">
    <location>
        <begin position="1"/>
        <end position="133"/>
    </location>
</feature>
<evidence type="ECO:0000259" key="3">
    <source>
        <dbReference type="Pfam" id="PF03358"/>
    </source>
</evidence>
<dbReference type="SUPFAM" id="SSF52218">
    <property type="entry name" value="Flavoproteins"/>
    <property type="match status" value="1"/>
</dbReference>
<keyword evidence="1" id="KW-0285">Flavoprotein</keyword>
<gene>
    <name evidence="4" type="ORF">MAMMFC1_02633</name>
</gene>
<evidence type="ECO:0000256" key="1">
    <source>
        <dbReference type="ARBA" id="ARBA00022630"/>
    </source>
</evidence>
<proteinExistence type="predicted"/>
<evidence type="ECO:0000256" key="2">
    <source>
        <dbReference type="ARBA" id="ARBA00022643"/>
    </source>
</evidence>
<keyword evidence="5" id="KW-1185">Reference proteome</keyword>
<reference evidence="4 5" key="1">
    <citation type="journal article" date="2018" name="Int. J. Syst. Evol. Microbiol.">
        <title>Methylomusa anaerophila gen. nov., sp. nov., an anaerobic methanol-utilizing bacterium isolated from a microbial fuel cell.</title>
        <authorList>
            <person name="Amano N."/>
            <person name="Yamamuro A."/>
            <person name="Miyahara M."/>
            <person name="Kouzuma A."/>
            <person name="Abe T."/>
            <person name="Watanabe K."/>
        </authorList>
    </citation>
    <scope>NUCLEOTIDE SEQUENCE [LARGE SCALE GENOMIC DNA]</scope>
    <source>
        <strain evidence="4 5">MMFC1</strain>
    </source>
</reference>
<dbReference type="GO" id="GO:0016491">
    <property type="term" value="F:oxidoreductase activity"/>
    <property type="evidence" value="ECO:0007669"/>
    <property type="project" value="InterPro"/>
</dbReference>
<dbReference type="RefSeq" id="WP_126308902.1">
    <property type="nucleotide sequence ID" value="NZ_AP018449.1"/>
</dbReference>
<protein>
    <submittedName>
        <fullName evidence="4">NADPH-dependent FMN reductase</fullName>
    </submittedName>
</protein>
<dbReference type="Proteomes" id="UP000276437">
    <property type="component" value="Chromosome"/>
</dbReference>
<accession>A0A348ALK0</accession>
<evidence type="ECO:0000313" key="5">
    <source>
        <dbReference type="Proteomes" id="UP000276437"/>
    </source>
</evidence>
<dbReference type="PANTHER" id="PTHR43278:SF4">
    <property type="entry name" value="NAD(P)H-DEPENDENT FMN-CONTAINING OXIDOREDUCTASE YWQN-RELATED"/>
    <property type="match status" value="1"/>
</dbReference>
<dbReference type="InterPro" id="IPR051796">
    <property type="entry name" value="ISF_SsuE-like"/>
</dbReference>
<sequence>MKICILMGSPRLEGNTAALLKPFINELSLLGATVDYIPLFNKNLKECIECFSCQRVLDSPGCIIEDDMKEIYASVLSADCLVFATPIFTWFCTPGMKAVLDRLFSCSKKYSGRTEKPLLLEGKGIALLTTCGAEISEGSDLMETALKRLAEYAHLLFKGHFSLRDINGISDFTSAAAITAAKKFAHRILGQEAETRG</sequence>
<dbReference type="PANTHER" id="PTHR43278">
    <property type="entry name" value="NAD(P)H-DEPENDENT FMN-CONTAINING OXIDOREDUCTASE YWQN-RELATED"/>
    <property type="match status" value="1"/>
</dbReference>
<organism evidence="4 5">
    <name type="scientific">Methylomusa anaerophila</name>
    <dbReference type="NCBI Taxonomy" id="1930071"/>
    <lineage>
        <taxon>Bacteria</taxon>
        <taxon>Bacillati</taxon>
        <taxon>Bacillota</taxon>
        <taxon>Negativicutes</taxon>
        <taxon>Selenomonadales</taxon>
        <taxon>Sporomusaceae</taxon>
        <taxon>Methylomusa</taxon>
    </lineage>
</organism>
<name>A0A348ALK0_9FIRM</name>
<dbReference type="KEGG" id="mana:MAMMFC1_02633"/>
<dbReference type="Pfam" id="PF03358">
    <property type="entry name" value="FMN_red"/>
    <property type="match status" value="1"/>
</dbReference>
<dbReference type="EMBL" id="AP018449">
    <property type="protein sequence ID" value="BBB91948.1"/>
    <property type="molecule type" value="Genomic_DNA"/>
</dbReference>